<dbReference type="Pfam" id="PF00572">
    <property type="entry name" value="Ribosomal_L13"/>
    <property type="match status" value="1"/>
</dbReference>
<dbReference type="CDD" id="cd00392">
    <property type="entry name" value="Ribosomal_L13"/>
    <property type="match status" value="1"/>
</dbReference>
<dbReference type="GO" id="GO:0006412">
    <property type="term" value="P:translation"/>
    <property type="evidence" value="ECO:0007669"/>
    <property type="project" value="UniProtKB-UniRule"/>
</dbReference>
<gene>
    <name evidence="4" type="primary">rplM</name>
    <name evidence="5" type="ORF">UY61_C0008G0002</name>
</gene>
<organism evidence="5 6">
    <name type="scientific">Candidatus Adlerbacteria bacterium GW2011_GWC1_50_9</name>
    <dbReference type="NCBI Taxonomy" id="1618608"/>
    <lineage>
        <taxon>Bacteria</taxon>
        <taxon>Candidatus Adleribacteriota</taxon>
    </lineage>
</organism>
<reference evidence="5 6" key="1">
    <citation type="journal article" date="2015" name="Nature">
        <title>rRNA introns, odd ribosomes, and small enigmatic genomes across a large radiation of phyla.</title>
        <authorList>
            <person name="Brown C.T."/>
            <person name="Hug L.A."/>
            <person name="Thomas B.C."/>
            <person name="Sharon I."/>
            <person name="Castelle C.J."/>
            <person name="Singh A."/>
            <person name="Wilkins M.J."/>
            <person name="Williams K.H."/>
            <person name="Banfield J.F."/>
        </authorList>
    </citation>
    <scope>NUCLEOTIDE SEQUENCE [LARGE SCALE GENOMIC DNA]</scope>
</reference>
<dbReference type="GO" id="GO:0017148">
    <property type="term" value="P:negative regulation of translation"/>
    <property type="evidence" value="ECO:0007669"/>
    <property type="project" value="TreeGrafter"/>
</dbReference>
<evidence type="ECO:0000256" key="2">
    <source>
        <dbReference type="ARBA" id="ARBA00022980"/>
    </source>
</evidence>
<evidence type="ECO:0000256" key="3">
    <source>
        <dbReference type="ARBA" id="ARBA00023274"/>
    </source>
</evidence>
<dbReference type="InterPro" id="IPR005822">
    <property type="entry name" value="Ribosomal_uL13"/>
</dbReference>
<keyword evidence="3 4" id="KW-0687">Ribonucleoprotein</keyword>
<proteinExistence type="inferred from homology"/>
<dbReference type="PIRSF" id="PIRSF002181">
    <property type="entry name" value="Ribosomal_L13"/>
    <property type="match status" value="1"/>
</dbReference>
<comment type="function">
    <text evidence="4">This protein is one of the early assembly proteins of the 50S ribosomal subunit, although it is not seen to bind rRNA by itself. It is important during the early stages of 50S assembly.</text>
</comment>
<dbReference type="Proteomes" id="UP000034201">
    <property type="component" value="Unassembled WGS sequence"/>
</dbReference>
<protein>
    <recommendedName>
        <fullName evidence="4">Large ribosomal subunit protein uL13</fullName>
    </recommendedName>
</protein>
<dbReference type="HAMAP" id="MF_01366">
    <property type="entry name" value="Ribosomal_uL13"/>
    <property type="match status" value="1"/>
</dbReference>
<dbReference type="Gene3D" id="3.90.1180.10">
    <property type="entry name" value="Ribosomal protein L13"/>
    <property type="match status" value="1"/>
</dbReference>
<evidence type="ECO:0000256" key="1">
    <source>
        <dbReference type="ARBA" id="ARBA00006227"/>
    </source>
</evidence>
<dbReference type="PATRIC" id="fig|1618608.3.peg.119"/>
<dbReference type="EMBL" id="LCQQ01000008">
    <property type="protein sequence ID" value="KKW21350.1"/>
    <property type="molecule type" value="Genomic_DNA"/>
</dbReference>
<evidence type="ECO:0000313" key="5">
    <source>
        <dbReference type="EMBL" id="KKW21350.1"/>
    </source>
</evidence>
<name>A0A0G1WRZ9_9BACT</name>
<dbReference type="GO" id="GO:0003735">
    <property type="term" value="F:structural constituent of ribosome"/>
    <property type="evidence" value="ECO:0007669"/>
    <property type="project" value="InterPro"/>
</dbReference>
<dbReference type="InterPro" id="IPR036899">
    <property type="entry name" value="Ribosomal_uL13_sf"/>
</dbReference>
<comment type="subunit">
    <text evidence="4">Part of the 50S ribosomal subunit.</text>
</comment>
<dbReference type="PANTHER" id="PTHR11545">
    <property type="entry name" value="RIBOSOMAL PROTEIN L13"/>
    <property type="match status" value="1"/>
</dbReference>
<dbReference type="GO" id="GO:0003729">
    <property type="term" value="F:mRNA binding"/>
    <property type="evidence" value="ECO:0007669"/>
    <property type="project" value="TreeGrafter"/>
</dbReference>
<dbReference type="GO" id="GO:0005840">
    <property type="term" value="C:ribosome"/>
    <property type="evidence" value="ECO:0007669"/>
    <property type="project" value="UniProtKB-KW"/>
</dbReference>
<accession>A0A0G1WRZ9</accession>
<evidence type="ECO:0000256" key="4">
    <source>
        <dbReference type="HAMAP-Rule" id="MF_01366"/>
    </source>
</evidence>
<dbReference type="InterPro" id="IPR005823">
    <property type="entry name" value="Ribosomal_uL13_bac-type"/>
</dbReference>
<comment type="similarity">
    <text evidence="1 4">Belongs to the universal ribosomal protein uL13 family.</text>
</comment>
<dbReference type="SUPFAM" id="SSF52161">
    <property type="entry name" value="Ribosomal protein L13"/>
    <property type="match status" value="1"/>
</dbReference>
<dbReference type="PANTHER" id="PTHR11545:SF2">
    <property type="entry name" value="LARGE RIBOSOMAL SUBUNIT PROTEIN UL13M"/>
    <property type="match status" value="1"/>
</dbReference>
<dbReference type="AlphaFoldDB" id="A0A0G1WRZ9"/>
<evidence type="ECO:0000313" key="6">
    <source>
        <dbReference type="Proteomes" id="UP000034201"/>
    </source>
</evidence>
<keyword evidence="2 4" id="KW-0689">Ribosomal protein</keyword>
<dbReference type="NCBIfam" id="TIGR01066">
    <property type="entry name" value="rplM_bact"/>
    <property type="match status" value="1"/>
</dbReference>
<dbReference type="GO" id="GO:1990904">
    <property type="term" value="C:ribonucleoprotein complex"/>
    <property type="evidence" value="ECO:0007669"/>
    <property type="project" value="UniProtKB-KW"/>
</dbReference>
<comment type="caution">
    <text evidence="5">The sequence shown here is derived from an EMBL/GenBank/DDBJ whole genome shotgun (WGS) entry which is preliminary data.</text>
</comment>
<sequence>MEYTIDAENKVLGRLASEAAVLLRGKNDPKFDPTKLSGNKVVVYNIDKIAVTGRKMKQKMYRRHSGYIGGLKEEAMELVMKKDSRRVVREAIMGMLPKNRSRAKIIRNLTLVKRGL</sequence>